<comment type="caution">
    <text evidence="1">The sequence shown here is derived from an EMBL/GenBank/DDBJ whole genome shotgun (WGS) entry which is preliminary data.</text>
</comment>
<protein>
    <submittedName>
        <fullName evidence="1">Uncharacterized protein</fullName>
    </submittedName>
</protein>
<keyword evidence="2" id="KW-1185">Reference proteome</keyword>
<accession>A0AAE1KTC4</accession>
<evidence type="ECO:0000313" key="2">
    <source>
        <dbReference type="Proteomes" id="UP001286313"/>
    </source>
</evidence>
<proteinExistence type="predicted"/>
<name>A0AAE1KTC4_PETCI</name>
<reference evidence="1" key="1">
    <citation type="submission" date="2023-10" db="EMBL/GenBank/DDBJ databases">
        <title>Genome assemblies of two species of porcelain crab, Petrolisthes cinctipes and Petrolisthes manimaculis (Anomura: Porcellanidae).</title>
        <authorList>
            <person name="Angst P."/>
        </authorList>
    </citation>
    <scope>NUCLEOTIDE SEQUENCE</scope>
    <source>
        <strain evidence="1">PB745_01</strain>
        <tissue evidence="1">Gill</tissue>
    </source>
</reference>
<evidence type="ECO:0000313" key="1">
    <source>
        <dbReference type="EMBL" id="KAK3882937.1"/>
    </source>
</evidence>
<sequence>MPHSQPDTRITPLTLSLPQHGNLSLSISSCPTHNETNSLLTCHPASHLDNFPNLVPSSARPSFSFSYPTHHDHPFPPPPVLHTTTILLHFNSSMTFHPPIAVSLTLILSSPRPLPFLSSHFPLLLSHSHYNDPFSSRLLIFS</sequence>
<gene>
    <name evidence="1" type="ORF">Pcinc_012728</name>
</gene>
<dbReference type="AlphaFoldDB" id="A0AAE1KTC4"/>
<dbReference type="Proteomes" id="UP001286313">
    <property type="component" value="Unassembled WGS sequence"/>
</dbReference>
<organism evidence="1 2">
    <name type="scientific">Petrolisthes cinctipes</name>
    <name type="common">Flat porcelain crab</name>
    <dbReference type="NCBI Taxonomy" id="88211"/>
    <lineage>
        <taxon>Eukaryota</taxon>
        <taxon>Metazoa</taxon>
        <taxon>Ecdysozoa</taxon>
        <taxon>Arthropoda</taxon>
        <taxon>Crustacea</taxon>
        <taxon>Multicrustacea</taxon>
        <taxon>Malacostraca</taxon>
        <taxon>Eumalacostraca</taxon>
        <taxon>Eucarida</taxon>
        <taxon>Decapoda</taxon>
        <taxon>Pleocyemata</taxon>
        <taxon>Anomura</taxon>
        <taxon>Galatheoidea</taxon>
        <taxon>Porcellanidae</taxon>
        <taxon>Petrolisthes</taxon>
    </lineage>
</organism>
<dbReference type="EMBL" id="JAWQEG010001047">
    <property type="protein sequence ID" value="KAK3882937.1"/>
    <property type="molecule type" value="Genomic_DNA"/>
</dbReference>